<gene>
    <name evidence="1" type="ORF">BDN72DRAFT_884186</name>
</gene>
<protein>
    <submittedName>
        <fullName evidence="1">Uncharacterized protein</fullName>
    </submittedName>
</protein>
<sequence>MDRHHAGFSTLSVEVLDQIFEPFYPAQYLNQKEWWNSDYNVNFVTDSFLQAQEFCIKLRSMTKRFYGLLTPRIYSHFVLPMYPAKAFLQRTQAAKYHPELIRVLFLRGEPHSDEDFPINLLHNFLSECSNLQTLHFLDPPDMFYQVTKSRIHRILGSASSLSSLTLRFTENWNVYFALGAVLIGLAHLAENLEHMDLEFFRESLLEDRPVSIPSLFPKLRMLLLQECRQPVAEKILSRISCGGKHSGCTPRTPCVPLRSLTLSYRENSSLPQEIPNFLKINNLGLTLTSLQIMVPSGYWSHQPSTLPLEILKLCPKLQKFVYLAPFPQAILLHLPDTLHILGVRIAKGRLDCINDPIQLVDLIQDRELKEIHVDVLLEAKQMKALREVCTAKGVTIVNYQNQAAKFSLRCPGFTW</sequence>
<evidence type="ECO:0000313" key="1">
    <source>
        <dbReference type="EMBL" id="TFK58621.1"/>
    </source>
</evidence>
<evidence type="ECO:0000313" key="2">
    <source>
        <dbReference type="Proteomes" id="UP000308600"/>
    </source>
</evidence>
<proteinExistence type="predicted"/>
<accession>A0ACD2ZZ00</accession>
<dbReference type="EMBL" id="ML209272">
    <property type="protein sequence ID" value="TFK58621.1"/>
    <property type="molecule type" value="Genomic_DNA"/>
</dbReference>
<reference evidence="1 2" key="1">
    <citation type="journal article" date="2019" name="Nat. Ecol. Evol.">
        <title>Megaphylogeny resolves global patterns of mushroom evolution.</title>
        <authorList>
            <person name="Varga T."/>
            <person name="Krizsan K."/>
            <person name="Foldi C."/>
            <person name="Dima B."/>
            <person name="Sanchez-Garcia M."/>
            <person name="Sanchez-Ramirez S."/>
            <person name="Szollosi G.J."/>
            <person name="Szarkandi J.G."/>
            <person name="Papp V."/>
            <person name="Albert L."/>
            <person name="Andreopoulos W."/>
            <person name="Angelini C."/>
            <person name="Antonin V."/>
            <person name="Barry K.W."/>
            <person name="Bougher N.L."/>
            <person name="Buchanan P."/>
            <person name="Buyck B."/>
            <person name="Bense V."/>
            <person name="Catcheside P."/>
            <person name="Chovatia M."/>
            <person name="Cooper J."/>
            <person name="Damon W."/>
            <person name="Desjardin D."/>
            <person name="Finy P."/>
            <person name="Geml J."/>
            <person name="Haridas S."/>
            <person name="Hughes K."/>
            <person name="Justo A."/>
            <person name="Karasinski D."/>
            <person name="Kautmanova I."/>
            <person name="Kiss B."/>
            <person name="Kocsube S."/>
            <person name="Kotiranta H."/>
            <person name="LaButti K.M."/>
            <person name="Lechner B.E."/>
            <person name="Liimatainen K."/>
            <person name="Lipzen A."/>
            <person name="Lukacs Z."/>
            <person name="Mihaltcheva S."/>
            <person name="Morgado L.N."/>
            <person name="Niskanen T."/>
            <person name="Noordeloos M.E."/>
            <person name="Ohm R.A."/>
            <person name="Ortiz-Santana B."/>
            <person name="Ovrebo C."/>
            <person name="Racz N."/>
            <person name="Riley R."/>
            <person name="Savchenko A."/>
            <person name="Shiryaev A."/>
            <person name="Soop K."/>
            <person name="Spirin V."/>
            <person name="Szebenyi C."/>
            <person name="Tomsovsky M."/>
            <person name="Tulloss R.E."/>
            <person name="Uehling J."/>
            <person name="Grigoriev I.V."/>
            <person name="Vagvolgyi C."/>
            <person name="Papp T."/>
            <person name="Martin F.M."/>
            <person name="Miettinen O."/>
            <person name="Hibbett D.S."/>
            <person name="Nagy L.G."/>
        </authorList>
    </citation>
    <scope>NUCLEOTIDE SEQUENCE [LARGE SCALE GENOMIC DNA]</scope>
    <source>
        <strain evidence="1 2">NL-1719</strain>
    </source>
</reference>
<dbReference type="Proteomes" id="UP000308600">
    <property type="component" value="Unassembled WGS sequence"/>
</dbReference>
<name>A0ACD2ZZ00_9AGAR</name>
<organism evidence="1 2">
    <name type="scientific">Pluteus cervinus</name>
    <dbReference type="NCBI Taxonomy" id="181527"/>
    <lineage>
        <taxon>Eukaryota</taxon>
        <taxon>Fungi</taxon>
        <taxon>Dikarya</taxon>
        <taxon>Basidiomycota</taxon>
        <taxon>Agaricomycotina</taxon>
        <taxon>Agaricomycetes</taxon>
        <taxon>Agaricomycetidae</taxon>
        <taxon>Agaricales</taxon>
        <taxon>Pluteineae</taxon>
        <taxon>Pluteaceae</taxon>
        <taxon>Pluteus</taxon>
    </lineage>
</organism>
<keyword evidence="2" id="KW-1185">Reference proteome</keyword>